<keyword evidence="2" id="KW-0812">Transmembrane</keyword>
<dbReference type="Gene3D" id="1.10.720.30">
    <property type="entry name" value="SAP domain"/>
    <property type="match status" value="1"/>
</dbReference>
<feature type="transmembrane region" description="Helical" evidence="2">
    <location>
        <begin position="395"/>
        <end position="413"/>
    </location>
</feature>
<dbReference type="SMART" id="SM00513">
    <property type="entry name" value="SAP"/>
    <property type="match status" value="1"/>
</dbReference>
<dbReference type="AlphaFoldDB" id="A0A194R1K1"/>
<evidence type="ECO:0000313" key="5">
    <source>
        <dbReference type="Proteomes" id="UP000053240"/>
    </source>
</evidence>
<feature type="transmembrane region" description="Helical" evidence="2">
    <location>
        <begin position="215"/>
        <end position="238"/>
    </location>
</feature>
<organism evidence="4 5">
    <name type="scientific">Papilio machaon</name>
    <name type="common">Old World swallowtail butterfly</name>
    <dbReference type="NCBI Taxonomy" id="76193"/>
    <lineage>
        <taxon>Eukaryota</taxon>
        <taxon>Metazoa</taxon>
        <taxon>Ecdysozoa</taxon>
        <taxon>Arthropoda</taxon>
        <taxon>Hexapoda</taxon>
        <taxon>Insecta</taxon>
        <taxon>Pterygota</taxon>
        <taxon>Neoptera</taxon>
        <taxon>Endopterygota</taxon>
        <taxon>Lepidoptera</taxon>
        <taxon>Glossata</taxon>
        <taxon>Ditrysia</taxon>
        <taxon>Papilionoidea</taxon>
        <taxon>Papilionidae</taxon>
        <taxon>Papilioninae</taxon>
        <taxon>Papilio</taxon>
    </lineage>
</organism>
<accession>A0A194R1K1</accession>
<keyword evidence="5" id="KW-1185">Reference proteome</keyword>
<dbReference type="InterPro" id="IPR003034">
    <property type="entry name" value="SAP_dom"/>
</dbReference>
<feature type="region of interest" description="Disordered" evidence="1">
    <location>
        <begin position="1"/>
        <end position="31"/>
    </location>
</feature>
<feature type="transmembrane region" description="Helical" evidence="2">
    <location>
        <begin position="174"/>
        <end position="195"/>
    </location>
</feature>
<evidence type="ECO:0000259" key="3">
    <source>
        <dbReference type="PROSITE" id="PS50800"/>
    </source>
</evidence>
<dbReference type="EMBL" id="KQ460878">
    <property type="protein sequence ID" value="KPJ11567.1"/>
    <property type="molecule type" value="Genomic_DNA"/>
</dbReference>
<protein>
    <submittedName>
        <fullName evidence="4">Vacuole membrane protein 1</fullName>
    </submittedName>
</protein>
<dbReference type="Proteomes" id="UP000053240">
    <property type="component" value="Unassembled WGS sequence"/>
</dbReference>
<dbReference type="Pfam" id="PF02037">
    <property type="entry name" value="SAP"/>
    <property type="match status" value="1"/>
</dbReference>
<evidence type="ECO:0000256" key="2">
    <source>
        <dbReference type="SAM" id="Phobius"/>
    </source>
</evidence>
<feature type="transmembrane region" description="Helical" evidence="2">
    <location>
        <begin position="362"/>
        <end position="383"/>
    </location>
</feature>
<keyword evidence="2" id="KW-1133">Transmembrane helix</keyword>
<dbReference type="STRING" id="76193.A0A194R1K1"/>
<gene>
    <name evidence="4" type="ORF">RR48_08309</name>
</gene>
<evidence type="ECO:0000256" key="1">
    <source>
        <dbReference type="SAM" id="MobiDB-lite"/>
    </source>
</evidence>
<feature type="compositionally biased region" description="Polar residues" evidence="1">
    <location>
        <begin position="12"/>
        <end position="31"/>
    </location>
</feature>
<feature type="transmembrane region" description="Helical" evidence="2">
    <location>
        <begin position="340"/>
        <end position="356"/>
    </location>
</feature>
<feature type="compositionally biased region" description="Basic residues" evidence="1">
    <location>
        <begin position="1"/>
        <end position="11"/>
    </location>
</feature>
<feature type="domain" description="SAP" evidence="3">
    <location>
        <begin position="40"/>
        <end position="74"/>
    </location>
</feature>
<name>A0A194R1K1_PAPMA</name>
<dbReference type="InParanoid" id="A0A194R1K1"/>
<proteinExistence type="predicted"/>
<sequence>MTKAASTRRVRNQASSLTVPRQNSLPDNGRAKQNTTCEMLAAMNKEQLRAECRKRGQRSSGNKNELLARLGYYKLAAAVQQNDTDQRPRNGLHNHPKDIKNKAIQMDTDSLVLWRRPVTTLEYFFRELLILISTGLQRLLAYKLLALVIVLSIAATVTSYYVGGLTNHMFRLLAYKLLALVIVLSIAATVTSYYVGGPHQPYVQLVVAKMAWWGWWVVLGVCSSVGLGTGLHTFLLYLGPHIARVTLAAYECGSLDFPEPPYPNDIICPGEIAGEVSVWSIMSKVRIESMLWGVGTALGELPPYFMARAARLSGGSLAEVTDIADDNTRSGRAKVMVQKLVQRVGFAGILACASIPNPLFDLAGLTCGHFLVPFWTFFGATVLGKAVIKMHIQKMFVIIAFNEALVGQALGWVSKIPYLGPKLEAPLLEFLRNQKSKLHKRDPSAPLPENQGSLVSSLLEKLVLTMVLYFVVSIVNALAQNYSKRIGKRKGKKRD</sequence>
<keyword evidence="2" id="KW-0472">Membrane</keyword>
<feature type="transmembrane region" description="Helical" evidence="2">
    <location>
        <begin position="462"/>
        <end position="483"/>
    </location>
</feature>
<dbReference type="PROSITE" id="PS50800">
    <property type="entry name" value="SAP"/>
    <property type="match status" value="1"/>
</dbReference>
<evidence type="ECO:0000313" key="4">
    <source>
        <dbReference type="EMBL" id="KPJ11567.1"/>
    </source>
</evidence>
<feature type="transmembrane region" description="Helical" evidence="2">
    <location>
        <begin position="140"/>
        <end position="162"/>
    </location>
</feature>
<dbReference type="FunCoup" id="A0A194R1K1">
    <property type="interactions" value="961"/>
</dbReference>
<reference evidence="4 5" key="1">
    <citation type="journal article" date="2015" name="Nat. Commun.">
        <title>Outbred genome sequencing and CRISPR/Cas9 gene editing in butterflies.</title>
        <authorList>
            <person name="Li X."/>
            <person name="Fan D."/>
            <person name="Zhang W."/>
            <person name="Liu G."/>
            <person name="Zhang L."/>
            <person name="Zhao L."/>
            <person name="Fang X."/>
            <person name="Chen L."/>
            <person name="Dong Y."/>
            <person name="Chen Y."/>
            <person name="Ding Y."/>
            <person name="Zhao R."/>
            <person name="Feng M."/>
            <person name="Zhu Y."/>
            <person name="Feng Y."/>
            <person name="Jiang X."/>
            <person name="Zhu D."/>
            <person name="Xiang H."/>
            <person name="Feng X."/>
            <person name="Li S."/>
            <person name="Wang J."/>
            <person name="Zhang G."/>
            <person name="Kronforst M.R."/>
            <person name="Wang W."/>
        </authorList>
    </citation>
    <scope>NUCLEOTIDE SEQUENCE [LARGE SCALE GENOMIC DNA]</scope>
    <source>
        <strain evidence="4">Ya'a_city_454_Pm</strain>
        <tissue evidence="4">Whole body</tissue>
    </source>
</reference>
<dbReference type="InterPro" id="IPR036361">
    <property type="entry name" value="SAP_dom_sf"/>
</dbReference>